<dbReference type="Proteomes" id="UP000324222">
    <property type="component" value="Unassembled WGS sequence"/>
</dbReference>
<reference evidence="1 2" key="1">
    <citation type="submission" date="2019-05" db="EMBL/GenBank/DDBJ databases">
        <title>Another draft genome of Portunus trituberculatus and its Hox gene families provides insights of decapod evolution.</title>
        <authorList>
            <person name="Jeong J.-H."/>
            <person name="Song I."/>
            <person name="Kim S."/>
            <person name="Choi T."/>
            <person name="Kim D."/>
            <person name="Ryu S."/>
            <person name="Kim W."/>
        </authorList>
    </citation>
    <scope>NUCLEOTIDE SEQUENCE [LARGE SCALE GENOMIC DNA]</scope>
    <source>
        <tissue evidence="1">Muscle</tissue>
    </source>
</reference>
<proteinExistence type="predicted"/>
<keyword evidence="2" id="KW-1185">Reference proteome</keyword>
<sequence length="86" mass="9477">MKETDSDADKLPPLCTPSLSLSYILFYSPRRTPAPSSCFPRTPAPVVRLCSIQRGGQSLAPVEETEGDYDSVSEVRLGKLEKEEEC</sequence>
<comment type="caution">
    <text evidence="1">The sequence shown here is derived from an EMBL/GenBank/DDBJ whole genome shotgun (WGS) entry which is preliminary data.</text>
</comment>
<protein>
    <submittedName>
        <fullName evidence="1">Uncharacterized protein</fullName>
    </submittedName>
</protein>
<accession>A0A5B7KBF7</accession>
<name>A0A5B7KBF7_PORTR</name>
<evidence type="ECO:0000313" key="1">
    <source>
        <dbReference type="EMBL" id="MPD03977.1"/>
    </source>
</evidence>
<evidence type="ECO:0000313" key="2">
    <source>
        <dbReference type="Proteomes" id="UP000324222"/>
    </source>
</evidence>
<organism evidence="1 2">
    <name type="scientific">Portunus trituberculatus</name>
    <name type="common">Swimming crab</name>
    <name type="synonym">Neptunus trituberculatus</name>
    <dbReference type="NCBI Taxonomy" id="210409"/>
    <lineage>
        <taxon>Eukaryota</taxon>
        <taxon>Metazoa</taxon>
        <taxon>Ecdysozoa</taxon>
        <taxon>Arthropoda</taxon>
        <taxon>Crustacea</taxon>
        <taxon>Multicrustacea</taxon>
        <taxon>Malacostraca</taxon>
        <taxon>Eumalacostraca</taxon>
        <taxon>Eucarida</taxon>
        <taxon>Decapoda</taxon>
        <taxon>Pleocyemata</taxon>
        <taxon>Brachyura</taxon>
        <taxon>Eubrachyura</taxon>
        <taxon>Portunoidea</taxon>
        <taxon>Portunidae</taxon>
        <taxon>Portuninae</taxon>
        <taxon>Portunus</taxon>
    </lineage>
</organism>
<dbReference type="AlphaFoldDB" id="A0A5B7KBF7"/>
<dbReference type="EMBL" id="VSRR010138899">
    <property type="protein sequence ID" value="MPD03977.1"/>
    <property type="molecule type" value="Genomic_DNA"/>
</dbReference>
<gene>
    <name evidence="1" type="ORF">E2C01_099639</name>
</gene>